<gene>
    <name evidence="1" type="ORF">CCZ37_17115</name>
</gene>
<sequence>MELLSMQLETSKSMIRTVKRMCGSYYAPGILMAIFIMSICVVENRVIEGPYTDNDVLYHKAEVTGKHGTTGRGLSYQIIFDKEYKHDIKVQWYDFNSINHYYSLGYGSRKDTENLSVGLVRTHIDNIYYTVYVKAGDEVLLSSSDGLHRINKFNAEQVRWSAYLSLIAFILLSLIFRFLRKWY</sequence>
<dbReference type="AlphaFoldDB" id="A0A223N2Y6"/>
<dbReference type="Proteomes" id="UP000215148">
    <property type="component" value="Chromosome 2"/>
</dbReference>
<dbReference type="EMBL" id="CP022742">
    <property type="protein sequence ID" value="ASU24195.1"/>
    <property type="molecule type" value="Genomic_DNA"/>
</dbReference>
<reference evidence="1 2" key="1">
    <citation type="submission" date="2017-08" db="EMBL/GenBank/DDBJ databases">
        <title>The Vibrio qinghaiensis sp.-Q67 is a luminous bacteria isolated firstly from Qinghai lake, Qinghai province, China, which has been proved to be very sensitive to detect environmental and food pollutants. Therefore, complete genome analysis of V. qinghaiensis sp.-Q67 highlights the potential application of this strain on detection of hazards in the contaminated environments.</title>
        <authorList>
            <person name="Gong L."/>
        </authorList>
    </citation>
    <scope>NUCLEOTIDE SEQUENCE [LARGE SCALE GENOMIC DNA]</scope>
    <source>
        <strain evidence="1 2">Q67</strain>
    </source>
</reference>
<dbReference type="KEGG" id="vqi:CCZ37_17115"/>
<proteinExistence type="predicted"/>
<evidence type="ECO:0000313" key="1">
    <source>
        <dbReference type="EMBL" id="ASU24195.1"/>
    </source>
</evidence>
<protein>
    <submittedName>
        <fullName evidence="1">Uncharacterized protein</fullName>
    </submittedName>
</protein>
<accession>A0A223N2Y6</accession>
<evidence type="ECO:0000313" key="2">
    <source>
        <dbReference type="Proteomes" id="UP000215148"/>
    </source>
</evidence>
<keyword evidence="2" id="KW-1185">Reference proteome</keyword>
<name>A0A223N2Y6_9VIBR</name>
<organism evidence="1 2">
    <name type="scientific">Vibrio qinghaiensis</name>
    <dbReference type="NCBI Taxonomy" id="2025808"/>
    <lineage>
        <taxon>Bacteria</taxon>
        <taxon>Pseudomonadati</taxon>
        <taxon>Pseudomonadota</taxon>
        <taxon>Gammaproteobacteria</taxon>
        <taxon>Vibrionales</taxon>
        <taxon>Vibrionaceae</taxon>
        <taxon>Vibrio</taxon>
    </lineage>
</organism>